<dbReference type="AlphaFoldDB" id="A0A080WP91"/>
<reference evidence="2" key="1">
    <citation type="journal article" date="2012" name="MBio">
        <title>Comparative genome analysis of Trichophyton rubrum and related dermatophytes reveals candidate genes involved in infection.</title>
        <authorList>
            <person name="Martinez D.A."/>
            <person name="Oliver B.G."/>
            <person name="Graeser Y."/>
            <person name="Goldberg J.M."/>
            <person name="Li W."/>
            <person name="Martinez-Rossi N.M."/>
            <person name="Monod M."/>
            <person name="Shelest E."/>
            <person name="Barton R.C."/>
            <person name="Birch E."/>
            <person name="Brakhage A.A."/>
            <person name="Chen Z."/>
            <person name="Gurr S.J."/>
            <person name="Heiman D."/>
            <person name="Heitman J."/>
            <person name="Kosti I."/>
            <person name="Rossi A."/>
            <person name="Saif S."/>
            <person name="Samalova M."/>
            <person name="Saunders C.W."/>
            <person name="Shea T."/>
            <person name="Summerbell R.C."/>
            <person name="Xu J."/>
            <person name="Young S."/>
            <person name="Zeng Q."/>
            <person name="Birren B.W."/>
            <person name="Cuomo C.A."/>
            <person name="White T.C."/>
        </authorList>
    </citation>
    <scope>NUCLEOTIDE SEQUENCE [LARGE SCALE GENOMIC DNA]</scope>
    <source>
        <strain evidence="2">ATCC MYA-4607 / CBS 118892</strain>
    </source>
</reference>
<dbReference type="Proteomes" id="UP000008864">
    <property type="component" value="Unassembled WGS sequence"/>
</dbReference>
<dbReference type="VEuPathDB" id="FungiDB:TERG_12357"/>
<keyword evidence="2" id="KW-1185">Reference proteome</keyword>
<evidence type="ECO:0000313" key="2">
    <source>
        <dbReference type="Proteomes" id="UP000008864"/>
    </source>
</evidence>
<dbReference type="EMBL" id="GG700653">
    <property type="protein sequence ID" value="KFL62145.1"/>
    <property type="molecule type" value="Genomic_DNA"/>
</dbReference>
<dbReference type="GeneID" id="71777573"/>
<dbReference type="InParanoid" id="A0A080WP91"/>
<accession>A0A080WP91</accession>
<evidence type="ECO:0000313" key="1">
    <source>
        <dbReference type="EMBL" id="KFL62145.1"/>
    </source>
</evidence>
<dbReference type="HOGENOM" id="CLU_2160225_0_0_1"/>
<name>A0A080WP91_TRIRC</name>
<dbReference type="RefSeq" id="XP_047606758.1">
    <property type="nucleotide sequence ID" value="XM_047751327.1"/>
</dbReference>
<gene>
    <name evidence="1" type="ORF">TERG_12357</name>
</gene>
<protein>
    <submittedName>
        <fullName evidence="1">Uncharacterized protein</fullName>
    </submittedName>
</protein>
<proteinExistence type="predicted"/>
<sequence length="111" mass="12206">MHTINGLSFHGEAPPGIHHEHVVCNCQIQSDTASSQADQKHTRRGTFVLPAPISVFLKRVRGMCNIIIIVNVLFVNYRGIELGKNRGTSLLTHRAVKAKMSNTGGSQLRGY</sequence>
<organism evidence="1 2">
    <name type="scientific">Trichophyton rubrum (strain ATCC MYA-4607 / CBS 118892)</name>
    <name type="common">Athlete's foot fungus</name>
    <dbReference type="NCBI Taxonomy" id="559305"/>
    <lineage>
        <taxon>Eukaryota</taxon>
        <taxon>Fungi</taxon>
        <taxon>Dikarya</taxon>
        <taxon>Ascomycota</taxon>
        <taxon>Pezizomycotina</taxon>
        <taxon>Eurotiomycetes</taxon>
        <taxon>Eurotiomycetidae</taxon>
        <taxon>Onygenales</taxon>
        <taxon>Arthrodermataceae</taxon>
        <taxon>Trichophyton</taxon>
    </lineage>
</organism>